<dbReference type="EMBL" id="CP034593">
    <property type="protein sequence ID" value="AZQ77653.1"/>
    <property type="molecule type" value="Genomic_DNA"/>
</dbReference>
<accession>A0A3S9PZ48</accession>
<reference evidence="1 2" key="1">
    <citation type="submission" date="2018-12" db="EMBL/GenBank/DDBJ databases">
        <title>Complete genome sequence of Flaviflexus sp. H23T48.</title>
        <authorList>
            <person name="Bae J.-W."/>
            <person name="Lee J.-Y."/>
        </authorList>
    </citation>
    <scope>NUCLEOTIDE SEQUENCE [LARGE SCALE GENOMIC DNA]</scope>
    <source>
        <strain evidence="1 2">H23T48</strain>
    </source>
</reference>
<dbReference type="Proteomes" id="UP000280344">
    <property type="component" value="Chromosome"/>
</dbReference>
<organism evidence="1 2">
    <name type="scientific">Flaviflexus ciconiae</name>
    <dbReference type="NCBI Taxonomy" id="2496867"/>
    <lineage>
        <taxon>Bacteria</taxon>
        <taxon>Bacillati</taxon>
        <taxon>Actinomycetota</taxon>
        <taxon>Actinomycetes</taxon>
        <taxon>Actinomycetales</taxon>
        <taxon>Actinomycetaceae</taxon>
        <taxon>Flaviflexus</taxon>
    </lineage>
</organism>
<gene>
    <name evidence="1" type="ORF">EJ997_10195</name>
</gene>
<sequence length="117" mass="13094">MTDVDTLRTQLDDLITWWPHLTDHAATLHGITGHGLNLTATPHTGTSSVETAATEHIHLTNITTPLETIATEWAWRGHHHDGNLLTYLRSRLSWAANHFPWNQSVKSSVSSMRKLPS</sequence>
<dbReference type="KEGG" id="flh:EJ997_10195"/>
<name>A0A3S9PZ48_9ACTO</name>
<proteinExistence type="predicted"/>
<evidence type="ECO:0000313" key="1">
    <source>
        <dbReference type="EMBL" id="AZQ77653.1"/>
    </source>
</evidence>
<keyword evidence="2" id="KW-1185">Reference proteome</keyword>
<evidence type="ECO:0000313" key="2">
    <source>
        <dbReference type="Proteomes" id="UP000280344"/>
    </source>
</evidence>
<dbReference type="AlphaFoldDB" id="A0A3S9PZ48"/>
<dbReference type="RefSeq" id="WP_126704456.1">
    <property type="nucleotide sequence ID" value="NZ_CP034593.1"/>
</dbReference>
<protein>
    <submittedName>
        <fullName evidence="1">Uncharacterized protein</fullName>
    </submittedName>
</protein>